<dbReference type="KEGG" id="mhb:MHM_04430"/>
<gene>
    <name evidence="2" type="ORF">MHM_04430</name>
</gene>
<accession>G8C3R3</accession>
<dbReference type="HOGENOM" id="CLU_107062_1_0_14"/>
<sequence>MFFLLKWCLGIALIAGLSSAVAVPVVVNSRQAVGPTTSRDVNHTQSVSVNMCGDTETASNALEFGTGSLGGVCWNAGDTIQASSDGQNISKALQSAWGSASFAALGLEGMTDYCDSSGTEDSKEEDEDGDNQGYLTLWKGTGSSCNGTEYLRLGNSSNTFLKKKKEASNAQWKTWLCVGDCWEGTGFNSGSSTTQASVKEKQNSWSELKYYKQTEGLSV</sequence>
<feature type="signal peptide" evidence="1">
    <location>
        <begin position="1"/>
        <end position="22"/>
    </location>
</feature>
<name>G8C3R3_9MOLU</name>
<feature type="chain" id="PRO_5003508679" evidence="1">
    <location>
        <begin position="23"/>
        <end position="219"/>
    </location>
</feature>
<reference evidence="2" key="1">
    <citation type="submission" date="2011-11" db="EMBL/GenBank/DDBJ databases">
        <title>Complete genome sequence of Candidatus Mycoplasma haemominutum.</title>
        <authorList>
            <person name="Barker E.N."/>
            <person name="Darby A.C."/>
            <person name="Helps C.R."/>
            <person name="Peters I.R."/>
            <person name="Hughes M.A."/>
            <person name="Radford A.D."/>
            <person name="Novacco M."/>
            <person name="Boretti F."/>
            <person name="Hofmann-Lehmann R."/>
            <person name="Tasker S."/>
        </authorList>
    </citation>
    <scope>NUCLEOTIDE SEQUENCE</scope>
    <source>
        <strain evidence="2">Birmingham 1</strain>
    </source>
</reference>
<keyword evidence="1" id="KW-0732">Signal</keyword>
<dbReference type="PATRIC" id="fig|1116213.3.peg.478"/>
<evidence type="ECO:0000313" key="2">
    <source>
        <dbReference type="EMBL" id="CCE66961.1"/>
    </source>
</evidence>
<proteinExistence type="predicted"/>
<protein>
    <submittedName>
        <fullName evidence="2">Uncharacterized protein</fullName>
    </submittedName>
</protein>
<evidence type="ECO:0000256" key="1">
    <source>
        <dbReference type="SAM" id="SignalP"/>
    </source>
</evidence>
<dbReference type="EMBL" id="HE613254">
    <property type="protein sequence ID" value="CCE66961.1"/>
    <property type="molecule type" value="Genomic_DNA"/>
</dbReference>
<organism evidence="2">
    <name type="scientific">Candidatus Mycoplasma haematominutum 'Birmingham 1'</name>
    <dbReference type="NCBI Taxonomy" id="1116213"/>
    <lineage>
        <taxon>Bacteria</taxon>
        <taxon>Bacillati</taxon>
        <taxon>Mycoplasmatota</taxon>
        <taxon>Mollicutes</taxon>
        <taxon>Mycoplasmataceae</taxon>
        <taxon>Mycoplasma</taxon>
    </lineage>
</organism>
<reference evidence="2" key="2">
    <citation type="submission" date="2011-11" db="EMBL/GenBank/DDBJ databases">
        <authorList>
            <person name="Barker E."/>
        </authorList>
    </citation>
    <scope>NUCLEOTIDE SEQUENCE</scope>
    <source>
        <strain evidence="2">Birmingham 1</strain>
    </source>
</reference>
<dbReference type="RefSeq" id="WP_015511826.1">
    <property type="nucleotide sequence ID" value="NC_021007.1"/>
</dbReference>
<dbReference type="AlphaFoldDB" id="G8C3R3"/>